<keyword evidence="9" id="KW-1185">Reference proteome</keyword>
<evidence type="ECO:0000256" key="1">
    <source>
        <dbReference type="ARBA" id="ARBA00004651"/>
    </source>
</evidence>
<comment type="subcellular location">
    <subcellularLocation>
        <location evidence="1">Cell membrane</location>
        <topology evidence="1">Multi-pass membrane protein</topology>
    </subcellularLocation>
</comment>
<feature type="transmembrane region" description="Helical" evidence="7">
    <location>
        <begin position="261"/>
        <end position="283"/>
    </location>
</feature>
<evidence type="ECO:0000256" key="5">
    <source>
        <dbReference type="ARBA" id="ARBA00022989"/>
    </source>
</evidence>
<dbReference type="PANTHER" id="PTHR43141">
    <property type="entry name" value="CYTOCHROME BD2 SUBUNIT II"/>
    <property type="match status" value="1"/>
</dbReference>
<comment type="similarity">
    <text evidence="2">Belongs to the cytochrome ubiquinol oxidase subunit 2 family.</text>
</comment>
<dbReference type="Proteomes" id="UP000598488">
    <property type="component" value="Unassembled WGS sequence"/>
</dbReference>
<keyword evidence="4 7" id="KW-0812">Transmembrane</keyword>
<keyword evidence="3" id="KW-1003">Cell membrane</keyword>
<evidence type="ECO:0000256" key="4">
    <source>
        <dbReference type="ARBA" id="ARBA00022692"/>
    </source>
</evidence>
<evidence type="ECO:0000313" key="9">
    <source>
        <dbReference type="Proteomes" id="UP000598488"/>
    </source>
</evidence>
<organism evidence="8 9">
    <name type="scientific">Marinomonas ostreistagni</name>
    <dbReference type="NCBI Taxonomy" id="359209"/>
    <lineage>
        <taxon>Bacteria</taxon>
        <taxon>Pseudomonadati</taxon>
        <taxon>Pseudomonadota</taxon>
        <taxon>Gammaproteobacteria</taxon>
        <taxon>Oceanospirillales</taxon>
        <taxon>Oceanospirillaceae</taxon>
        <taxon>Marinomonas</taxon>
    </lineage>
</organism>
<dbReference type="InterPro" id="IPR003317">
    <property type="entry name" value="Cyt-d_oxidase_su2"/>
</dbReference>
<dbReference type="EMBL" id="JAEMUH010000015">
    <property type="protein sequence ID" value="MBJ7551993.1"/>
    <property type="molecule type" value="Genomic_DNA"/>
</dbReference>
<accession>A0ABS0ZFQ1</accession>
<feature type="transmembrane region" description="Helical" evidence="7">
    <location>
        <begin position="303"/>
        <end position="322"/>
    </location>
</feature>
<feature type="transmembrane region" description="Helical" evidence="7">
    <location>
        <begin position="158"/>
        <end position="181"/>
    </location>
</feature>
<feature type="transmembrane region" description="Helical" evidence="7">
    <location>
        <begin position="193"/>
        <end position="217"/>
    </location>
</feature>
<comment type="caution">
    <text evidence="8">The sequence shown here is derived from an EMBL/GenBank/DDBJ whole genome shotgun (WGS) entry which is preliminary data.</text>
</comment>
<evidence type="ECO:0000256" key="3">
    <source>
        <dbReference type="ARBA" id="ARBA00022475"/>
    </source>
</evidence>
<evidence type="ECO:0000313" key="8">
    <source>
        <dbReference type="EMBL" id="MBJ7551993.1"/>
    </source>
</evidence>
<gene>
    <name evidence="8" type="ORF">JHD44_14990</name>
</gene>
<name>A0ABS0ZFQ1_9GAMM</name>
<feature type="transmembrane region" description="Helical" evidence="7">
    <location>
        <begin position="229"/>
        <end position="249"/>
    </location>
</feature>
<evidence type="ECO:0000256" key="7">
    <source>
        <dbReference type="SAM" id="Phobius"/>
    </source>
</evidence>
<feature type="transmembrane region" description="Helical" evidence="7">
    <location>
        <begin position="115"/>
        <end position="138"/>
    </location>
</feature>
<sequence length="332" mass="37460">MGLDLVTVWTLIISFCLIIYVLVDGFDLGIGLLFLGVRNKRERSSMVNSGTPFWDGNEVWLIAGGASLMVAFPLAFSVILEALYIPLLAMTFGLVLRGVALALRLRSAPTNYGAWDILICIGSLLATFFQGAVIGAVVQGFAVENNQYVGGAWDWLSWFSILTGLSLLPAYALLGSTWLLIKSEGELYEKMRYYSHHLLVWLGYAMTIIVLITPFLTDALRERWLTLPNFFYMGFVPMLALMVYTWVYYVIRFSPWRRWPFAIVLLLLAHAYFILITSLWPHIIPPSITTHETAASVPVLRLALWGVVVFVPIILGYTGWVYREFLAKLLDK</sequence>
<reference evidence="8 9" key="1">
    <citation type="submission" date="2020-12" db="EMBL/GenBank/DDBJ databases">
        <title>Comparative genome analysis of fungal antagonists Marinomonas ostreistagni 398 and M. spartinae 468.</title>
        <authorList>
            <person name="Fields J.L."/>
            <person name="Mavrodi O.V."/>
            <person name="Biber P.D."/>
            <person name="Indest K.J."/>
            <person name="Mavrodi D.V."/>
        </authorList>
    </citation>
    <scope>NUCLEOTIDE SEQUENCE [LARGE SCALE GENOMIC DNA]</scope>
    <source>
        <strain evidence="8 9">USM7</strain>
    </source>
</reference>
<keyword evidence="6 7" id="KW-0472">Membrane</keyword>
<dbReference type="RefSeq" id="WP_199463581.1">
    <property type="nucleotide sequence ID" value="NZ_JAEMUH010000015.1"/>
</dbReference>
<feature type="transmembrane region" description="Helical" evidence="7">
    <location>
        <begin position="6"/>
        <end position="37"/>
    </location>
</feature>
<feature type="transmembrane region" description="Helical" evidence="7">
    <location>
        <begin position="58"/>
        <end position="76"/>
    </location>
</feature>
<evidence type="ECO:0000256" key="6">
    <source>
        <dbReference type="ARBA" id="ARBA00023136"/>
    </source>
</evidence>
<keyword evidence="5 7" id="KW-1133">Transmembrane helix</keyword>
<protein>
    <submittedName>
        <fullName evidence="8">Cytochrome d ubiquinol oxidase subunit II</fullName>
    </submittedName>
</protein>
<proteinExistence type="inferred from homology"/>
<evidence type="ECO:0000256" key="2">
    <source>
        <dbReference type="ARBA" id="ARBA00007543"/>
    </source>
</evidence>
<feature type="transmembrane region" description="Helical" evidence="7">
    <location>
        <begin position="82"/>
        <end position="103"/>
    </location>
</feature>
<dbReference type="PANTHER" id="PTHR43141:SF4">
    <property type="entry name" value="CYTOCHROME BD2 SUBUNIT II"/>
    <property type="match status" value="1"/>
</dbReference>
<dbReference type="Pfam" id="PF02322">
    <property type="entry name" value="Cyt_bd_oxida_II"/>
    <property type="match status" value="1"/>
</dbReference>